<evidence type="ECO:0000313" key="3">
    <source>
        <dbReference type="Proteomes" id="UP000598360"/>
    </source>
</evidence>
<comment type="caution">
    <text evidence="2">The sequence shown here is derived from an EMBL/GenBank/DDBJ whole genome shotgun (WGS) entry which is preliminary data.</text>
</comment>
<gene>
    <name evidence="2" type="ORF">IQ251_19035</name>
</gene>
<dbReference type="RefSeq" id="WP_193930370.1">
    <property type="nucleotide sequence ID" value="NZ_JADEYC010000045.1"/>
</dbReference>
<feature type="region of interest" description="Disordered" evidence="1">
    <location>
        <begin position="78"/>
        <end position="101"/>
    </location>
</feature>
<evidence type="ECO:0000256" key="1">
    <source>
        <dbReference type="SAM" id="MobiDB-lite"/>
    </source>
</evidence>
<keyword evidence="3" id="KW-1185">Reference proteome</keyword>
<evidence type="ECO:0000313" key="2">
    <source>
        <dbReference type="EMBL" id="MBE9376550.1"/>
    </source>
</evidence>
<dbReference type="AlphaFoldDB" id="A0A929G1D6"/>
<name>A0A929G1D6_9PSEU</name>
<proteinExistence type="predicted"/>
<dbReference type="Proteomes" id="UP000598360">
    <property type="component" value="Unassembled WGS sequence"/>
</dbReference>
<dbReference type="EMBL" id="JADEYC010000045">
    <property type="protein sequence ID" value="MBE9376550.1"/>
    <property type="molecule type" value="Genomic_DNA"/>
</dbReference>
<accession>A0A929G1D6</accession>
<sequence>MTEDSERTDGQDPMEESFDQLRLSATRLRMVHEEGRRHVGSVDTGNAETNALVQSVLSELFERTGQLADDTDRTVEHFHPLYQADKRAGRAGPDREASEEP</sequence>
<reference evidence="2" key="1">
    <citation type="submission" date="2020-10" db="EMBL/GenBank/DDBJ databases">
        <title>Diversity and distribution of actinomycetes associated with coral in the coast of Hainan.</title>
        <authorList>
            <person name="Li F."/>
        </authorList>
    </citation>
    <scope>NUCLEOTIDE SEQUENCE</scope>
    <source>
        <strain evidence="2">HNM0983</strain>
    </source>
</reference>
<organism evidence="2 3">
    <name type="scientific">Saccharopolyspora montiporae</name>
    <dbReference type="NCBI Taxonomy" id="2781240"/>
    <lineage>
        <taxon>Bacteria</taxon>
        <taxon>Bacillati</taxon>
        <taxon>Actinomycetota</taxon>
        <taxon>Actinomycetes</taxon>
        <taxon>Pseudonocardiales</taxon>
        <taxon>Pseudonocardiaceae</taxon>
        <taxon>Saccharopolyspora</taxon>
    </lineage>
</organism>
<protein>
    <submittedName>
        <fullName evidence="2">Uncharacterized protein</fullName>
    </submittedName>
</protein>